<feature type="chain" id="PRO_5041667430" description="Lipoprotein" evidence="2">
    <location>
        <begin position="32"/>
        <end position="265"/>
    </location>
</feature>
<keyword evidence="2" id="KW-0732">Signal</keyword>
<evidence type="ECO:0000256" key="2">
    <source>
        <dbReference type="SAM" id="SignalP"/>
    </source>
</evidence>
<evidence type="ECO:0000313" key="3">
    <source>
        <dbReference type="EMBL" id="WGZ93933.1"/>
    </source>
</evidence>
<name>A0AA95KP85_9GAMM</name>
<proteinExistence type="predicted"/>
<protein>
    <recommendedName>
        <fullName evidence="4">Lipoprotein</fullName>
    </recommendedName>
</protein>
<dbReference type="AlphaFoldDB" id="A0AA95KP85"/>
<reference evidence="3" key="2">
    <citation type="submission" date="2023-04" db="EMBL/GenBank/DDBJ databases">
        <authorList>
            <person name="Beletskiy A.V."/>
            <person name="Mardanov A.V."/>
            <person name="Ravin N.V."/>
        </authorList>
    </citation>
    <scope>NUCLEOTIDE SEQUENCE</scope>
    <source>
        <strain evidence="3">GKL-02</strain>
    </source>
</reference>
<accession>A0AA95KP85</accession>
<gene>
    <name evidence="3" type="ORF">QJT81_19440</name>
</gene>
<dbReference type="EMBL" id="CP124756">
    <property type="protein sequence ID" value="WGZ93933.1"/>
    <property type="molecule type" value="Genomic_DNA"/>
</dbReference>
<feature type="compositionally biased region" description="Low complexity" evidence="1">
    <location>
        <begin position="46"/>
        <end position="56"/>
    </location>
</feature>
<sequence length="265" mass="27528">MSEIFSPKERPAIKKGGLVLAMVLCASLLSACDCDGDCSTGVAQQGTSPTGTTPSDGTGGGITTPTTTAPKCAAKDDTTKLTARFCKYDSTGAMLDDSATSWSCVEDTLLKNFWEVKTDDGLLRDKDWSYAKDGASGVTCGGTLTTCSPEAYAIAVNASATKPCGARTCSLPSHTELIYLALPTAAFPQPDGNAKLSTTTTNYAPPAAFFPEAIPSALWFNSTDDQQVDYSKVIPAGTPFNNVSDEGMAPPAAPTLAGHVRLICK</sequence>
<feature type="signal peptide" evidence="2">
    <location>
        <begin position="1"/>
        <end position="31"/>
    </location>
</feature>
<evidence type="ECO:0000256" key="1">
    <source>
        <dbReference type="SAM" id="MobiDB-lite"/>
    </source>
</evidence>
<dbReference type="Proteomes" id="UP001301326">
    <property type="component" value="Chromosome"/>
</dbReference>
<reference evidence="3" key="1">
    <citation type="journal article" date="2023" name="Int. J. Mol. Sci.">
        <title>Metagenomics Revealed a New Genus 'Candidatus Thiocaldithrix dubininis' gen. nov., sp. nov. and a New Species 'Candidatus Thiothrix putei' sp. nov. in the Family Thiotrichaceae, Some Members of Which Have Traits of Both Na+- and H+-Motive Energetics.</title>
        <authorList>
            <person name="Ravin N.V."/>
            <person name="Muntyan M.S."/>
            <person name="Smolyakov D.D."/>
            <person name="Rudenko T.S."/>
            <person name="Beletsky A.V."/>
            <person name="Mardanov A.V."/>
            <person name="Grabovich M.Y."/>
        </authorList>
    </citation>
    <scope>NUCLEOTIDE SEQUENCE</scope>
    <source>
        <strain evidence="3">GKL-02</strain>
    </source>
</reference>
<dbReference type="KEGG" id="tput:QJT81_19440"/>
<organism evidence="3">
    <name type="scientific">Candidatus Thiothrix putei</name>
    <dbReference type="NCBI Taxonomy" id="3080811"/>
    <lineage>
        <taxon>Bacteria</taxon>
        <taxon>Pseudomonadati</taxon>
        <taxon>Pseudomonadota</taxon>
        <taxon>Gammaproteobacteria</taxon>
        <taxon>Thiotrichales</taxon>
        <taxon>Thiotrichaceae</taxon>
        <taxon>Thiothrix</taxon>
    </lineage>
</organism>
<evidence type="ECO:0008006" key="4">
    <source>
        <dbReference type="Google" id="ProtNLM"/>
    </source>
</evidence>
<feature type="region of interest" description="Disordered" evidence="1">
    <location>
        <begin position="41"/>
        <end position="66"/>
    </location>
</feature>